<evidence type="ECO:0000313" key="4">
    <source>
        <dbReference type="Proteomes" id="UP000007014"/>
    </source>
</evidence>
<evidence type="ECO:0000256" key="1">
    <source>
        <dbReference type="SAM" id="MobiDB-lite"/>
    </source>
</evidence>
<keyword evidence="2" id="KW-0472">Membrane</keyword>
<keyword evidence="2" id="KW-1133">Transmembrane helix</keyword>
<dbReference type="GeneID" id="16997276"/>
<keyword evidence="4" id="KW-1185">Reference proteome</keyword>
<sequence>MVETHQTSFILCGTSSFCQSRSTNRCQRHHIVSRSACGRVQVPRVRLWAEQRDLPAGAGPGRAPASGAARAKGSEPPPENEPQPVQRGTARSFENLERTADRAFSTNVSAHNDSDQVTDSTSSELDDGLVRPDDPSFLRTELERRRNQPVRTIAERRRLWRETQRRRATTEEQRALREAFETEQGLPPDINVEQLESVPLVRESLSGRERGEDYWLDLSELTRQPGEIRMHERPRLALLSEILAGRWRTLGQKNNANNQMSVMEEELEWRRLLQELKRSDRVSMQFQELTEEVPMLPGESVEEALSRSRLASDQAVVRSPSAANDSDELDLAMLFQLKELEPVFSRITTSVERRGSSSVLVIRRYVPRISARVLELRDRRLRRKLRQEQGRLSARMQNRVRAELVLPYSQNWIALMVVLIGILALLTWRFGQSGPVIELPDL</sequence>
<proteinExistence type="predicted"/>
<dbReference type="HOGENOM" id="CLU_620184_0_0_1"/>
<evidence type="ECO:0000313" key="3">
    <source>
        <dbReference type="EMBL" id="BAM82929.1"/>
    </source>
</evidence>
<gene>
    <name evidence="3" type="ORF">CYME_CMS348C</name>
</gene>
<feature type="compositionally biased region" description="Polar residues" evidence="1">
    <location>
        <begin position="104"/>
        <end position="123"/>
    </location>
</feature>
<dbReference type="Proteomes" id="UP000007014">
    <property type="component" value="Chromosome 19"/>
</dbReference>
<dbReference type="EMBL" id="AP006501">
    <property type="protein sequence ID" value="BAM82929.1"/>
    <property type="molecule type" value="Genomic_DNA"/>
</dbReference>
<reference evidence="3 4" key="2">
    <citation type="journal article" date="2007" name="BMC Biol.">
        <title>A 100%-complete sequence reveals unusually simple genomic features in the hot-spring red alga Cyanidioschyzon merolae.</title>
        <authorList>
            <person name="Nozaki H."/>
            <person name="Takano H."/>
            <person name="Misumi O."/>
            <person name="Terasawa K."/>
            <person name="Matsuzaki M."/>
            <person name="Maruyama S."/>
            <person name="Nishida K."/>
            <person name="Yagisawa F."/>
            <person name="Yoshida Y."/>
            <person name="Fujiwara T."/>
            <person name="Takio S."/>
            <person name="Tamura K."/>
            <person name="Chung S.J."/>
            <person name="Nakamura S."/>
            <person name="Kuroiwa H."/>
            <person name="Tanaka K."/>
            <person name="Sato N."/>
            <person name="Kuroiwa T."/>
        </authorList>
    </citation>
    <scope>NUCLEOTIDE SEQUENCE [LARGE SCALE GENOMIC DNA]</scope>
    <source>
        <strain evidence="3 4">10D</strain>
    </source>
</reference>
<evidence type="ECO:0000256" key="2">
    <source>
        <dbReference type="SAM" id="Phobius"/>
    </source>
</evidence>
<feature type="compositionally biased region" description="Low complexity" evidence="1">
    <location>
        <begin position="55"/>
        <end position="71"/>
    </location>
</feature>
<dbReference type="Gramene" id="CMS348CT">
    <property type="protein sequence ID" value="CMS348CT"/>
    <property type="gene ID" value="CMS348C"/>
</dbReference>
<dbReference type="OrthoDB" id="10494730at2759"/>
<feature type="transmembrane region" description="Helical" evidence="2">
    <location>
        <begin position="412"/>
        <end position="430"/>
    </location>
</feature>
<name>M1VBZ8_CYAM1</name>
<protein>
    <submittedName>
        <fullName evidence="3">Uncharacterized protein</fullName>
    </submittedName>
</protein>
<feature type="region of interest" description="Disordered" evidence="1">
    <location>
        <begin position="52"/>
        <end position="88"/>
    </location>
</feature>
<dbReference type="RefSeq" id="XP_005538965.1">
    <property type="nucleotide sequence ID" value="XM_005538908.1"/>
</dbReference>
<dbReference type="KEGG" id="cme:CYME_CMS348C"/>
<organism evidence="3 4">
    <name type="scientific">Cyanidioschyzon merolae (strain NIES-3377 / 10D)</name>
    <name type="common">Unicellular red alga</name>
    <dbReference type="NCBI Taxonomy" id="280699"/>
    <lineage>
        <taxon>Eukaryota</taxon>
        <taxon>Rhodophyta</taxon>
        <taxon>Bangiophyceae</taxon>
        <taxon>Cyanidiales</taxon>
        <taxon>Cyanidiaceae</taxon>
        <taxon>Cyanidioschyzon</taxon>
    </lineage>
</organism>
<keyword evidence="2" id="KW-0812">Transmembrane</keyword>
<reference evidence="3 4" key="1">
    <citation type="journal article" date="2004" name="Nature">
        <title>Genome sequence of the ultrasmall unicellular red alga Cyanidioschyzon merolae 10D.</title>
        <authorList>
            <person name="Matsuzaki M."/>
            <person name="Misumi O."/>
            <person name="Shin-i T."/>
            <person name="Maruyama S."/>
            <person name="Takahara M."/>
            <person name="Miyagishima S."/>
            <person name="Mori T."/>
            <person name="Nishida K."/>
            <person name="Yagisawa F."/>
            <person name="Nishida K."/>
            <person name="Yoshida Y."/>
            <person name="Nishimura Y."/>
            <person name="Nakao S."/>
            <person name="Kobayashi T."/>
            <person name="Momoyama Y."/>
            <person name="Higashiyama T."/>
            <person name="Minoda A."/>
            <person name="Sano M."/>
            <person name="Nomoto H."/>
            <person name="Oishi K."/>
            <person name="Hayashi H."/>
            <person name="Ohta F."/>
            <person name="Nishizaka S."/>
            <person name="Haga S."/>
            <person name="Miura S."/>
            <person name="Morishita T."/>
            <person name="Kabeya Y."/>
            <person name="Terasawa K."/>
            <person name="Suzuki Y."/>
            <person name="Ishii Y."/>
            <person name="Asakawa S."/>
            <person name="Takano H."/>
            <person name="Ohta N."/>
            <person name="Kuroiwa H."/>
            <person name="Tanaka K."/>
            <person name="Shimizu N."/>
            <person name="Sugano S."/>
            <person name="Sato N."/>
            <person name="Nozaki H."/>
            <person name="Ogasawara N."/>
            <person name="Kohara Y."/>
            <person name="Kuroiwa T."/>
        </authorList>
    </citation>
    <scope>NUCLEOTIDE SEQUENCE [LARGE SCALE GENOMIC DNA]</scope>
    <source>
        <strain evidence="3 4">10D</strain>
    </source>
</reference>
<accession>M1VBZ8</accession>
<dbReference type="AlphaFoldDB" id="M1VBZ8"/>
<feature type="region of interest" description="Disordered" evidence="1">
    <location>
        <begin position="103"/>
        <end position="136"/>
    </location>
</feature>